<name>A0A411PDY9_9GAMM</name>
<dbReference type="Gene3D" id="2.30.40.10">
    <property type="entry name" value="Urease, subunit C, domain 1"/>
    <property type="match status" value="1"/>
</dbReference>
<dbReference type="AlphaFoldDB" id="A0A411PDY9"/>
<dbReference type="SUPFAM" id="SSF51338">
    <property type="entry name" value="Composite domain of metallo-dependent hydrolases"/>
    <property type="match status" value="1"/>
</dbReference>
<dbReference type="KEGG" id="smai:EXU30_02970"/>
<dbReference type="PANTHER" id="PTHR22642:SF2">
    <property type="entry name" value="PROTEIN LONG AFTER FAR-RED 3"/>
    <property type="match status" value="1"/>
</dbReference>
<protein>
    <recommendedName>
        <fullName evidence="1">Amidohydrolase 3 domain-containing protein</fullName>
    </recommendedName>
</protein>
<dbReference type="InterPro" id="IPR032466">
    <property type="entry name" value="Metal_Hydrolase"/>
</dbReference>
<dbReference type="SUPFAM" id="SSF51556">
    <property type="entry name" value="Metallo-dependent hydrolases"/>
    <property type="match status" value="1"/>
</dbReference>
<dbReference type="GO" id="GO:0016810">
    <property type="term" value="F:hydrolase activity, acting on carbon-nitrogen (but not peptide) bonds"/>
    <property type="evidence" value="ECO:0007669"/>
    <property type="project" value="InterPro"/>
</dbReference>
<dbReference type="Gene3D" id="3.20.20.140">
    <property type="entry name" value="Metal-dependent hydrolases"/>
    <property type="match status" value="1"/>
</dbReference>
<reference evidence="2 3" key="1">
    <citation type="submission" date="2019-02" db="EMBL/GenBank/DDBJ databases">
        <title>Shewanella sp. D4-2 isolated from Dokdo Island.</title>
        <authorList>
            <person name="Baek K."/>
        </authorList>
    </citation>
    <scope>NUCLEOTIDE SEQUENCE [LARGE SCALE GENOMIC DNA]</scope>
    <source>
        <strain evidence="2 3">D4-2</strain>
    </source>
</reference>
<keyword evidence="3" id="KW-1185">Reference proteome</keyword>
<feature type="domain" description="Amidohydrolase 3" evidence="1">
    <location>
        <begin position="11"/>
        <end position="128"/>
    </location>
</feature>
<evidence type="ECO:0000313" key="3">
    <source>
        <dbReference type="Proteomes" id="UP000291106"/>
    </source>
</evidence>
<evidence type="ECO:0000313" key="2">
    <source>
        <dbReference type="EMBL" id="QBF81773.1"/>
    </source>
</evidence>
<dbReference type="Pfam" id="PF07969">
    <property type="entry name" value="Amidohydro_3"/>
    <property type="match status" value="1"/>
</dbReference>
<dbReference type="InterPro" id="IPR011059">
    <property type="entry name" value="Metal-dep_hydrolase_composite"/>
</dbReference>
<dbReference type="EMBL" id="CP036200">
    <property type="protein sequence ID" value="QBF81773.1"/>
    <property type="molecule type" value="Genomic_DNA"/>
</dbReference>
<organism evidence="2 3">
    <name type="scientific">Shewanella maritima</name>
    <dbReference type="NCBI Taxonomy" id="2520507"/>
    <lineage>
        <taxon>Bacteria</taxon>
        <taxon>Pseudomonadati</taxon>
        <taxon>Pseudomonadota</taxon>
        <taxon>Gammaproteobacteria</taxon>
        <taxon>Alteromonadales</taxon>
        <taxon>Shewanellaceae</taxon>
        <taxon>Shewanella</taxon>
    </lineage>
</organism>
<gene>
    <name evidence="2" type="ORF">EXU30_02970</name>
</gene>
<dbReference type="PANTHER" id="PTHR22642">
    <property type="entry name" value="IMIDAZOLONEPROPIONASE"/>
    <property type="match status" value="1"/>
</dbReference>
<dbReference type="Proteomes" id="UP000291106">
    <property type="component" value="Chromosome"/>
</dbReference>
<accession>A0A411PDY9</accession>
<sequence length="131" mass="14305">METSLGRYAHFARNGVKVGISADVPSTSPTMQAPLFVVDGATTGLDISDPKNTEVFPPNWEPMTIHQAMRAITIDAAWMLNMEDKIGSLEVGKYADFVVLESDPYEAKPGTAHQISLLMTVMDGRVTHKVQ</sequence>
<evidence type="ECO:0000259" key="1">
    <source>
        <dbReference type="Pfam" id="PF07969"/>
    </source>
</evidence>
<proteinExistence type="predicted"/>
<dbReference type="InterPro" id="IPR013108">
    <property type="entry name" value="Amidohydro_3"/>
</dbReference>
<dbReference type="OrthoDB" id="9031471at2"/>